<organism evidence="3 4">
    <name type="scientific">Paenibacillus vandeheii</name>
    <dbReference type="NCBI Taxonomy" id="3035917"/>
    <lineage>
        <taxon>Bacteria</taxon>
        <taxon>Bacillati</taxon>
        <taxon>Bacillota</taxon>
        <taxon>Bacilli</taxon>
        <taxon>Bacillales</taxon>
        <taxon>Paenibacillaceae</taxon>
        <taxon>Paenibacillus</taxon>
    </lineage>
</organism>
<feature type="chain" id="PRO_5047020922" evidence="2">
    <location>
        <begin position="27"/>
        <end position="266"/>
    </location>
</feature>
<name>A0ABT8JFG1_9BACL</name>
<sequence>MKHMRMFLTICIGLMVSYMIAPSIHASSTVPEDVQIYAKGQGLEEFKTLVLDDPAGYGYANEEEVKAVTLGPGFEVHLFDSEKFNHVSDSLIDVSKPTGQYDFIVQSKGVGKSFLSIERFEGEFRVVLAGGDASRLDRSLNTMTKSLSTDIDTLNPVLIKDGNIRYLVAKVNGKEVNLPDVPSEKKSLMGGMDNNQLWDSAKTISFLKEVQSQGADPNVDGAGGYPAIESHTSKNSYTGIAITSLVIALVGSTAVYIWARKKQNTK</sequence>
<comment type="caution">
    <text evidence="3">The sequence shown here is derived from an EMBL/GenBank/DDBJ whole genome shotgun (WGS) entry which is preliminary data.</text>
</comment>
<keyword evidence="1" id="KW-0472">Membrane</keyword>
<evidence type="ECO:0000313" key="3">
    <source>
        <dbReference type="EMBL" id="MDN4603836.1"/>
    </source>
</evidence>
<dbReference type="Proteomes" id="UP001174205">
    <property type="component" value="Unassembled WGS sequence"/>
</dbReference>
<protein>
    <submittedName>
        <fullName evidence="3">Uncharacterized protein</fullName>
    </submittedName>
</protein>
<evidence type="ECO:0000313" key="4">
    <source>
        <dbReference type="Proteomes" id="UP001174205"/>
    </source>
</evidence>
<evidence type="ECO:0000256" key="1">
    <source>
        <dbReference type="SAM" id="Phobius"/>
    </source>
</evidence>
<reference evidence="3" key="1">
    <citation type="submission" date="2023-03" db="EMBL/GenBank/DDBJ databases">
        <title>MT1 and MT2 Draft Genomes of Novel Species.</title>
        <authorList>
            <person name="Venkateswaran K."/>
        </authorList>
    </citation>
    <scope>NUCLEOTIDE SEQUENCE</scope>
    <source>
        <strain evidence="3">F6_3S_P_1C</strain>
    </source>
</reference>
<accession>A0ABT8JFG1</accession>
<proteinExistence type="predicted"/>
<keyword evidence="4" id="KW-1185">Reference proteome</keyword>
<keyword evidence="2" id="KW-0732">Signal</keyword>
<feature type="signal peptide" evidence="2">
    <location>
        <begin position="1"/>
        <end position="26"/>
    </location>
</feature>
<feature type="transmembrane region" description="Helical" evidence="1">
    <location>
        <begin position="237"/>
        <end position="259"/>
    </location>
</feature>
<dbReference type="RefSeq" id="WP_024630813.1">
    <property type="nucleotide sequence ID" value="NZ_JAROCD010000011.1"/>
</dbReference>
<dbReference type="EMBL" id="JAROCD010000011">
    <property type="protein sequence ID" value="MDN4603836.1"/>
    <property type="molecule type" value="Genomic_DNA"/>
</dbReference>
<gene>
    <name evidence="3" type="ORF">P5G61_21520</name>
</gene>
<evidence type="ECO:0000256" key="2">
    <source>
        <dbReference type="SAM" id="SignalP"/>
    </source>
</evidence>
<keyword evidence="1" id="KW-1133">Transmembrane helix</keyword>
<keyword evidence="1" id="KW-0812">Transmembrane</keyword>